<dbReference type="PROSITE" id="PS50097">
    <property type="entry name" value="BTB"/>
    <property type="match status" value="1"/>
</dbReference>
<feature type="domain" description="BTB" evidence="2">
    <location>
        <begin position="14"/>
        <end position="82"/>
    </location>
</feature>
<dbReference type="CDD" id="cd18186">
    <property type="entry name" value="BTB_POZ_ZBTB_KLHL-like"/>
    <property type="match status" value="1"/>
</dbReference>
<evidence type="ECO:0000256" key="1">
    <source>
        <dbReference type="SAM" id="MobiDB-lite"/>
    </source>
</evidence>
<reference evidence="3" key="1">
    <citation type="submission" date="2019-04" db="EMBL/GenBank/DDBJ databases">
        <title>Sequencing of skin fungus with MAO and IRED activity.</title>
        <authorList>
            <person name="Marsaioli A.J."/>
            <person name="Bonatto J.M.C."/>
            <person name="Reis Junior O."/>
        </authorList>
    </citation>
    <scope>NUCLEOTIDE SEQUENCE</scope>
    <source>
        <strain evidence="3">28M1</strain>
    </source>
</reference>
<feature type="region of interest" description="Disordered" evidence="1">
    <location>
        <begin position="242"/>
        <end position="266"/>
    </location>
</feature>
<evidence type="ECO:0000259" key="2">
    <source>
        <dbReference type="PROSITE" id="PS50097"/>
    </source>
</evidence>
<sequence length="266" mass="30304">MATAKPKRFRDTVRDGVVAVEVGPERVKHFVHKALLEEHSEYFQKALNGSWKEGEDKVVCLDDIDFGVFSDWLYTGKLPAMDEGWNEEEYRMDLDAKSNTQWHTATQVAMLKAYAFADRMLSPGLRKALEHEIIAYFVDDGGREVCYRAAIHAFAHLPSASPVLQVMIDAHCQEFARKNDTEEDGELQLHAQLPNAFLIGVMKRLAKLHLEMKIRLAKCSPCKYYGHTEQLDKCDYHGHSTKKERRECRRNGFGDDSSDSDSSSGF</sequence>
<evidence type="ECO:0000313" key="3">
    <source>
        <dbReference type="EMBL" id="KAF3039205.1"/>
    </source>
</evidence>
<accession>A0A9P4WR62</accession>
<dbReference type="AlphaFoldDB" id="A0A9P4WR62"/>
<dbReference type="InterPro" id="IPR011333">
    <property type="entry name" value="SKP1/BTB/POZ_sf"/>
</dbReference>
<organism evidence="3 4">
    <name type="scientific">Didymella heteroderae</name>
    <dbReference type="NCBI Taxonomy" id="1769908"/>
    <lineage>
        <taxon>Eukaryota</taxon>
        <taxon>Fungi</taxon>
        <taxon>Dikarya</taxon>
        <taxon>Ascomycota</taxon>
        <taxon>Pezizomycotina</taxon>
        <taxon>Dothideomycetes</taxon>
        <taxon>Pleosporomycetidae</taxon>
        <taxon>Pleosporales</taxon>
        <taxon>Pleosporineae</taxon>
        <taxon>Didymellaceae</taxon>
        <taxon>Didymella</taxon>
    </lineage>
</organism>
<dbReference type="OrthoDB" id="194443at2759"/>
<dbReference type="Proteomes" id="UP000758155">
    <property type="component" value="Unassembled WGS sequence"/>
</dbReference>
<dbReference type="SUPFAM" id="SSF54695">
    <property type="entry name" value="POZ domain"/>
    <property type="match status" value="1"/>
</dbReference>
<feature type="compositionally biased region" description="Basic and acidic residues" evidence="1">
    <location>
        <begin position="244"/>
        <end position="253"/>
    </location>
</feature>
<dbReference type="PANTHER" id="PTHR47843">
    <property type="entry name" value="BTB DOMAIN-CONTAINING PROTEIN-RELATED"/>
    <property type="match status" value="1"/>
</dbReference>
<dbReference type="InterPro" id="IPR000210">
    <property type="entry name" value="BTB/POZ_dom"/>
</dbReference>
<dbReference type="Pfam" id="PF00651">
    <property type="entry name" value="BTB"/>
    <property type="match status" value="1"/>
</dbReference>
<dbReference type="PANTHER" id="PTHR47843:SF2">
    <property type="entry name" value="BTB DOMAIN-CONTAINING PROTEIN"/>
    <property type="match status" value="1"/>
</dbReference>
<dbReference type="Gene3D" id="3.30.710.10">
    <property type="entry name" value="Potassium Channel Kv1.1, Chain A"/>
    <property type="match status" value="1"/>
</dbReference>
<proteinExistence type="predicted"/>
<keyword evidence="4" id="KW-1185">Reference proteome</keyword>
<name>A0A9P4WR62_9PLEO</name>
<gene>
    <name evidence="3" type="ORF">E8E12_007965</name>
</gene>
<evidence type="ECO:0000313" key="4">
    <source>
        <dbReference type="Proteomes" id="UP000758155"/>
    </source>
</evidence>
<protein>
    <recommendedName>
        <fullName evidence="2">BTB domain-containing protein</fullName>
    </recommendedName>
</protein>
<dbReference type="EMBL" id="SWKV01000032">
    <property type="protein sequence ID" value="KAF3039205.1"/>
    <property type="molecule type" value="Genomic_DNA"/>
</dbReference>
<comment type="caution">
    <text evidence="3">The sequence shown here is derived from an EMBL/GenBank/DDBJ whole genome shotgun (WGS) entry which is preliminary data.</text>
</comment>